<evidence type="ECO:0000256" key="2">
    <source>
        <dbReference type="ARBA" id="ARBA00022676"/>
    </source>
</evidence>
<dbReference type="OrthoDB" id="1748577at2759"/>
<keyword evidence="4" id="KW-0812">Transmembrane</keyword>
<organism evidence="9 10">
    <name type="scientific">Rhododendron williamsianum</name>
    <dbReference type="NCBI Taxonomy" id="262921"/>
    <lineage>
        <taxon>Eukaryota</taxon>
        <taxon>Viridiplantae</taxon>
        <taxon>Streptophyta</taxon>
        <taxon>Embryophyta</taxon>
        <taxon>Tracheophyta</taxon>
        <taxon>Spermatophyta</taxon>
        <taxon>Magnoliopsida</taxon>
        <taxon>eudicotyledons</taxon>
        <taxon>Gunneridae</taxon>
        <taxon>Pentapetalae</taxon>
        <taxon>asterids</taxon>
        <taxon>Ericales</taxon>
        <taxon>Ericaceae</taxon>
        <taxon>Ericoideae</taxon>
        <taxon>Rhodoreae</taxon>
        <taxon>Rhododendron</taxon>
    </lineage>
</organism>
<accession>A0A6A4L775</accession>
<dbReference type="GO" id="GO:0030244">
    <property type="term" value="P:cellulose biosynthetic process"/>
    <property type="evidence" value="ECO:0007669"/>
    <property type="project" value="InterPro"/>
</dbReference>
<keyword evidence="6" id="KW-0472">Membrane</keyword>
<keyword evidence="5" id="KW-1133">Transmembrane helix</keyword>
<feature type="compositionally biased region" description="Polar residues" evidence="8">
    <location>
        <begin position="1"/>
        <end position="20"/>
    </location>
</feature>
<gene>
    <name evidence="9" type="ORF">C3L33_15886</name>
</gene>
<dbReference type="PANTHER" id="PTHR13301">
    <property type="entry name" value="X-BOX TRANSCRIPTION FACTOR-RELATED"/>
    <property type="match status" value="1"/>
</dbReference>
<keyword evidence="2" id="KW-0328">Glycosyltransferase</keyword>
<evidence type="ECO:0000313" key="9">
    <source>
        <dbReference type="EMBL" id="KAE9452204.1"/>
    </source>
</evidence>
<evidence type="ECO:0000256" key="6">
    <source>
        <dbReference type="ARBA" id="ARBA00023136"/>
    </source>
</evidence>
<reference evidence="9 10" key="1">
    <citation type="journal article" date="2019" name="Genome Biol. Evol.">
        <title>The Rhododendron genome and chromosomal organization provide insight into shared whole-genome duplications across the heath family (Ericaceae).</title>
        <authorList>
            <person name="Soza V.L."/>
            <person name="Lindsley D."/>
            <person name="Waalkes A."/>
            <person name="Ramage E."/>
            <person name="Patwardhan R.P."/>
            <person name="Burton J.N."/>
            <person name="Adey A."/>
            <person name="Kumar A."/>
            <person name="Qiu R."/>
            <person name="Shendure J."/>
            <person name="Hall B."/>
        </authorList>
    </citation>
    <scope>NUCLEOTIDE SEQUENCE [LARGE SCALE GENOMIC DNA]</scope>
    <source>
        <strain evidence="9">RSF 1966-606</strain>
    </source>
</reference>
<dbReference type="GO" id="GO:0071555">
    <property type="term" value="P:cell wall organization"/>
    <property type="evidence" value="ECO:0007669"/>
    <property type="project" value="UniProtKB-KW"/>
</dbReference>
<dbReference type="GO" id="GO:0016760">
    <property type="term" value="F:cellulose synthase (UDP-forming) activity"/>
    <property type="evidence" value="ECO:0007669"/>
    <property type="project" value="InterPro"/>
</dbReference>
<evidence type="ECO:0000256" key="1">
    <source>
        <dbReference type="ARBA" id="ARBA00004308"/>
    </source>
</evidence>
<evidence type="ECO:0000256" key="8">
    <source>
        <dbReference type="SAM" id="MobiDB-lite"/>
    </source>
</evidence>
<comment type="caution">
    <text evidence="9">The sequence shown here is derived from an EMBL/GenBank/DDBJ whole genome shotgun (WGS) entry which is preliminary data.</text>
</comment>
<name>A0A6A4L775_9ERIC</name>
<evidence type="ECO:0000256" key="5">
    <source>
        <dbReference type="ARBA" id="ARBA00022989"/>
    </source>
</evidence>
<dbReference type="EMBL" id="QEFC01002439">
    <property type="protein sequence ID" value="KAE9452204.1"/>
    <property type="molecule type" value="Genomic_DNA"/>
</dbReference>
<keyword evidence="10" id="KW-1185">Reference proteome</keyword>
<dbReference type="GO" id="GO:0012505">
    <property type="term" value="C:endomembrane system"/>
    <property type="evidence" value="ECO:0007669"/>
    <property type="project" value="UniProtKB-SubCell"/>
</dbReference>
<dbReference type="AlphaFoldDB" id="A0A6A4L775"/>
<evidence type="ECO:0000313" key="10">
    <source>
        <dbReference type="Proteomes" id="UP000428333"/>
    </source>
</evidence>
<dbReference type="SUPFAM" id="SSF52029">
    <property type="entry name" value="GroEL apical domain-like"/>
    <property type="match status" value="1"/>
</dbReference>
<sequence>MNAPNLKTTPTNEKYQSSVVNNEEHGEEKEEEEDNMEEEMEDNKEGRRNTMKEIKGIGMTNMSRKMNKSKDVKQYANRNIVLFDVSPVYMGTGCCFNRQALYGYDPVLTDEDLKPNIIVKSCCGSRKREGMETSNGSIPPTANPATLLKEAIHVISCGYEDKSGWGKELQSMLKEGRKDLYGLNEAVLKNIDSCEQLSNITRTSLSPNGKAQQEDIGDGANLTVCPQNPANLNMDNVRQVEKAKGAGGVDASAVETKGTVLIHSAEQLENYSETEKAKLEELINAVAESGAEVIIVSGGAVGEMALHFSGAVALLKLGRPSPEDVGYVESVSMEELVVLGSLLAVDDGVNTFEAMCRDCQCWSQAMEIISSLDVEHASGNAKVGIDLEEGVCKDVSTVNMRDLHVITKLMLLAPCYG</sequence>
<evidence type="ECO:0000256" key="3">
    <source>
        <dbReference type="ARBA" id="ARBA00022679"/>
    </source>
</evidence>
<dbReference type="InterPro" id="IPR027409">
    <property type="entry name" value="GroEL-like_apical_dom_sf"/>
</dbReference>
<feature type="region of interest" description="Disordered" evidence="8">
    <location>
        <begin position="1"/>
        <end position="47"/>
    </location>
</feature>
<dbReference type="GO" id="GO:0016020">
    <property type="term" value="C:membrane"/>
    <property type="evidence" value="ECO:0007669"/>
    <property type="project" value="InterPro"/>
</dbReference>
<proteinExistence type="predicted"/>
<evidence type="ECO:0000256" key="4">
    <source>
        <dbReference type="ARBA" id="ARBA00022692"/>
    </source>
</evidence>
<dbReference type="Pfam" id="PF03552">
    <property type="entry name" value="Cellulose_synt"/>
    <property type="match status" value="2"/>
</dbReference>
<feature type="compositionally biased region" description="Acidic residues" evidence="8">
    <location>
        <begin position="29"/>
        <end position="42"/>
    </location>
</feature>
<feature type="non-terminal residue" evidence="9">
    <location>
        <position position="1"/>
    </location>
</feature>
<keyword evidence="7" id="KW-0961">Cell wall biogenesis/degradation</keyword>
<protein>
    <submittedName>
        <fullName evidence="9">Uncharacterized protein</fullName>
    </submittedName>
</protein>
<dbReference type="InterPro" id="IPR005150">
    <property type="entry name" value="Cellulose_synth"/>
</dbReference>
<dbReference type="Proteomes" id="UP000428333">
    <property type="component" value="Linkage Group LG09"/>
</dbReference>
<keyword evidence="3" id="KW-0808">Transferase</keyword>
<dbReference type="Gene3D" id="3.50.7.10">
    <property type="entry name" value="GroEL"/>
    <property type="match status" value="1"/>
</dbReference>
<evidence type="ECO:0000256" key="7">
    <source>
        <dbReference type="ARBA" id="ARBA00023316"/>
    </source>
</evidence>
<comment type="subcellular location">
    <subcellularLocation>
        <location evidence="1">Endomembrane system</location>
    </subcellularLocation>
</comment>